<accession>A0A1U9NK95</accession>
<dbReference type="Pfam" id="PF12728">
    <property type="entry name" value="HTH_17"/>
    <property type="match status" value="1"/>
</dbReference>
<dbReference type="STRING" id="1936003.STSP2_01323"/>
<dbReference type="PANTHER" id="PTHR44591">
    <property type="entry name" value="STRESS RESPONSE REGULATOR PROTEIN 1"/>
    <property type="match status" value="1"/>
</dbReference>
<dbReference type="InterPro" id="IPR001789">
    <property type="entry name" value="Sig_transdc_resp-reg_receiver"/>
</dbReference>
<feature type="domain" description="Response regulatory" evidence="3">
    <location>
        <begin position="71"/>
        <end position="188"/>
    </location>
</feature>
<dbReference type="KEGG" id="alus:STSP2_01323"/>
<dbReference type="Proteomes" id="UP000189674">
    <property type="component" value="Chromosome"/>
</dbReference>
<keyword evidence="1 2" id="KW-0597">Phosphoprotein</keyword>
<dbReference type="GO" id="GO:0000160">
    <property type="term" value="P:phosphorelay signal transduction system"/>
    <property type="evidence" value="ECO:0007669"/>
    <property type="project" value="InterPro"/>
</dbReference>
<protein>
    <submittedName>
        <fullName evidence="4">Transcriptional regulatory protein BaeR</fullName>
    </submittedName>
</protein>
<dbReference type="PROSITE" id="PS50110">
    <property type="entry name" value="RESPONSE_REGULATORY"/>
    <property type="match status" value="1"/>
</dbReference>
<dbReference type="SMART" id="SM00448">
    <property type="entry name" value="REC"/>
    <property type="match status" value="1"/>
</dbReference>
<name>A0A1U9NK95_9BACT</name>
<dbReference type="InterPro" id="IPR041657">
    <property type="entry name" value="HTH_17"/>
</dbReference>
<dbReference type="Pfam" id="PF00072">
    <property type="entry name" value="Response_reg"/>
    <property type="match status" value="1"/>
</dbReference>
<feature type="modified residue" description="4-aspartylphosphate" evidence="2">
    <location>
        <position position="121"/>
    </location>
</feature>
<proteinExistence type="predicted"/>
<dbReference type="InterPro" id="IPR050595">
    <property type="entry name" value="Bact_response_regulator"/>
</dbReference>
<dbReference type="InterPro" id="IPR011006">
    <property type="entry name" value="CheY-like_superfamily"/>
</dbReference>
<sequence>MGKMKNLFTTGEAAEICSLSQQTIIRCFDSGRLGGFRIPGSKFRRIPRESLVKFMKENDIPLDSIDTGKKKVLIVDDDTEIVELMVDVLTRDGRFDIKTASSGYDAGLLTQQFQPDVIILDYMLPDVNGNIVCQTIKRNPDFDDTRIIIVSGVVDEDEIQDLLDAGAESFMKKPFSIGELVERISSVLEMV</sequence>
<organism evidence="4 5">
    <name type="scientific">Anaerohalosphaera lusitana</name>
    <dbReference type="NCBI Taxonomy" id="1936003"/>
    <lineage>
        <taxon>Bacteria</taxon>
        <taxon>Pseudomonadati</taxon>
        <taxon>Planctomycetota</taxon>
        <taxon>Phycisphaerae</taxon>
        <taxon>Sedimentisphaerales</taxon>
        <taxon>Anaerohalosphaeraceae</taxon>
        <taxon>Anaerohalosphaera</taxon>
    </lineage>
</organism>
<dbReference type="AlphaFoldDB" id="A0A1U9NK95"/>
<keyword evidence="5" id="KW-1185">Reference proteome</keyword>
<evidence type="ECO:0000256" key="1">
    <source>
        <dbReference type="ARBA" id="ARBA00022553"/>
    </source>
</evidence>
<dbReference type="PANTHER" id="PTHR44591:SF3">
    <property type="entry name" value="RESPONSE REGULATORY DOMAIN-CONTAINING PROTEIN"/>
    <property type="match status" value="1"/>
</dbReference>
<gene>
    <name evidence="4" type="primary">baeR</name>
    <name evidence="4" type="ORF">STSP2_01323</name>
</gene>
<evidence type="ECO:0000313" key="5">
    <source>
        <dbReference type="Proteomes" id="UP000189674"/>
    </source>
</evidence>
<evidence type="ECO:0000256" key="2">
    <source>
        <dbReference type="PROSITE-ProRule" id="PRU00169"/>
    </source>
</evidence>
<dbReference type="SUPFAM" id="SSF52172">
    <property type="entry name" value="CheY-like"/>
    <property type="match status" value="1"/>
</dbReference>
<evidence type="ECO:0000313" key="4">
    <source>
        <dbReference type="EMBL" id="AQT68168.1"/>
    </source>
</evidence>
<evidence type="ECO:0000259" key="3">
    <source>
        <dbReference type="PROSITE" id="PS50110"/>
    </source>
</evidence>
<dbReference type="EMBL" id="CP019791">
    <property type="protein sequence ID" value="AQT68168.1"/>
    <property type="molecule type" value="Genomic_DNA"/>
</dbReference>
<dbReference type="Gene3D" id="3.40.50.2300">
    <property type="match status" value="1"/>
</dbReference>
<reference evidence="5" key="1">
    <citation type="submission" date="2017-02" db="EMBL/GenBank/DDBJ databases">
        <title>Comparative genomics and description of representatives of a novel lineage of planctomycetes thriving in anoxic sediments.</title>
        <authorList>
            <person name="Spring S."/>
            <person name="Bunk B."/>
            <person name="Sproer C."/>
        </authorList>
    </citation>
    <scope>NUCLEOTIDE SEQUENCE [LARGE SCALE GENOMIC DNA]</scope>
    <source>
        <strain evidence="5">ST-NAGAB-D1</strain>
    </source>
</reference>